<evidence type="ECO:0000313" key="3">
    <source>
        <dbReference type="Proteomes" id="UP000316096"/>
    </source>
</evidence>
<accession>A0A543CDN7</accession>
<dbReference type="Gene3D" id="1.25.40.10">
    <property type="entry name" value="Tetratricopeptide repeat domain"/>
    <property type="match status" value="1"/>
</dbReference>
<dbReference type="SMART" id="SM00421">
    <property type="entry name" value="HTH_LUXR"/>
    <property type="match status" value="1"/>
</dbReference>
<organism evidence="2 3">
    <name type="scientific">Actinoallomurus bryophytorum</name>
    <dbReference type="NCBI Taxonomy" id="1490222"/>
    <lineage>
        <taxon>Bacteria</taxon>
        <taxon>Bacillati</taxon>
        <taxon>Actinomycetota</taxon>
        <taxon>Actinomycetes</taxon>
        <taxon>Streptosporangiales</taxon>
        <taxon>Thermomonosporaceae</taxon>
        <taxon>Actinoallomurus</taxon>
    </lineage>
</organism>
<protein>
    <submittedName>
        <fullName evidence="2">Putative ATPase</fullName>
    </submittedName>
</protein>
<dbReference type="OrthoDB" id="3194665at2"/>
<dbReference type="InterPro" id="IPR036388">
    <property type="entry name" value="WH-like_DNA-bd_sf"/>
</dbReference>
<dbReference type="CDD" id="cd06170">
    <property type="entry name" value="LuxR_C_like"/>
    <property type="match status" value="1"/>
</dbReference>
<dbReference type="Proteomes" id="UP000316096">
    <property type="component" value="Unassembled WGS sequence"/>
</dbReference>
<evidence type="ECO:0000259" key="1">
    <source>
        <dbReference type="PROSITE" id="PS50043"/>
    </source>
</evidence>
<dbReference type="GO" id="GO:0016887">
    <property type="term" value="F:ATP hydrolysis activity"/>
    <property type="evidence" value="ECO:0007669"/>
    <property type="project" value="InterPro"/>
</dbReference>
<dbReference type="SUPFAM" id="SSF46894">
    <property type="entry name" value="C-terminal effector domain of the bipartite response regulators"/>
    <property type="match status" value="1"/>
</dbReference>
<comment type="caution">
    <text evidence="2">The sequence shown here is derived from an EMBL/GenBank/DDBJ whole genome shotgun (WGS) entry which is preliminary data.</text>
</comment>
<dbReference type="Gene3D" id="1.10.10.10">
    <property type="entry name" value="Winged helix-like DNA-binding domain superfamily/Winged helix DNA-binding domain"/>
    <property type="match status" value="1"/>
</dbReference>
<proteinExistence type="predicted"/>
<dbReference type="GO" id="GO:0003677">
    <property type="term" value="F:DNA binding"/>
    <property type="evidence" value="ECO:0007669"/>
    <property type="project" value="InterPro"/>
</dbReference>
<dbReference type="InterPro" id="IPR016032">
    <property type="entry name" value="Sig_transdc_resp-reg_C-effctor"/>
</dbReference>
<dbReference type="InterPro" id="IPR049945">
    <property type="entry name" value="AAA_22"/>
</dbReference>
<feature type="domain" description="HTH luxR-type" evidence="1">
    <location>
        <begin position="712"/>
        <end position="777"/>
    </location>
</feature>
<dbReference type="GO" id="GO:0006355">
    <property type="term" value="P:regulation of DNA-templated transcription"/>
    <property type="evidence" value="ECO:0007669"/>
    <property type="project" value="InterPro"/>
</dbReference>
<dbReference type="PRINTS" id="PR00364">
    <property type="entry name" value="DISEASERSIST"/>
</dbReference>
<reference evidence="2 3" key="1">
    <citation type="submission" date="2019-06" db="EMBL/GenBank/DDBJ databases">
        <title>Sequencing the genomes of 1000 actinobacteria strains.</title>
        <authorList>
            <person name="Klenk H.-P."/>
        </authorList>
    </citation>
    <scope>NUCLEOTIDE SEQUENCE [LARGE SCALE GENOMIC DNA]</scope>
    <source>
        <strain evidence="2 3">DSM 102200</strain>
    </source>
</reference>
<name>A0A543CDN7_9ACTN</name>
<dbReference type="PRINTS" id="PR00038">
    <property type="entry name" value="HTHLUXR"/>
</dbReference>
<keyword evidence="3" id="KW-1185">Reference proteome</keyword>
<dbReference type="InterPro" id="IPR011990">
    <property type="entry name" value="TPR-like_helical_dom_sf"/>
</dbReference>
<gene>
    <name evidence="2" type="ORF">FB559_0720</name>
</gene>
<dbReference type="AlphaFoldDB" id="A0A543CDN7"/>
<dbReference type="EMBL" id="VFOZ01000001">
    <property type="protein sequence ID" value="TQL95222.1"/>
    <property type="molecule type" value="Genomic_DNA"/>
</dbReference>
<dbReference type="PANTHER" id="PTHR47691">
    <property type="entry name" value="REGULATOR-RELATED"/>
    <property type="match status" value="1"/>
</dbReference>
<dbReference type="InterPro" id="IPR027417">
    <property type="entry name" value="P-loop_NTPase"/>
</dbReference>
<sequence>MVMRTSGRWRERGLPAEVTSFVGRRQEMADVKRLLSASRLVTLTGVGGVGKTRLAYRVAGELWRVFPDGVWLVELAELENPELLTHTVSEVLGIEDRSGRPAMGVLTEHLRDMNALIVLDNCEHLRPACAALAETLLRSAPSVRILATSRQLLGVTGEQALTVPVLPLPAAANSAEAAAQCDAVQLFADRAQAVLHDFTVTEENHDVVERICRRLDGIPLAIELAAVRLRALSVQQLLDRLDDRFRLLEFRTSTAQPRHRTLWALIDWSYARCTPQERSLWARASVFVGGLDLEGAEAVCSGDGIAPEDVLDLVTGLVDKSVFVTEENQLGIRYRLLESLREYGRERLAESGEAEEVHRRHCDYYRRMCSDTLVRPGASQLTMLARAKLERGNLRSAMDYCFSGPERAANGLHMAADLRNHWLSGYLGEGRQRLAQGLALHHAPDDARGRALVIDSWLAVVDGQPDMADRMLDEALEIGERLGHGVILADVALQRGLVALDRGDAATAITLCRNAAEQQRASGDIMGRIRAHLWLTGALTLGGELESAVSAAEEGIVLCEANGKGLYRAHLLTMLGITLWRRGETVRAGELVMESLAVHRVLGNPRGIGLNLAALAWIAAAEGRYERAARLLGTFGTFSQEPRSRRAVGAQVAGYRHLRRYQEQCVADLRLVLGDADFEKLVRHGTLLDVDRALAYALEETAEEDVAPAESVNGERSPLTRRETEVARLVGRGLTNKEIAAELVISQRTAEGHVEHILGKLGYGSRSQIAVWISRSTARS</sequence>
<dbReference type="PANTHER" id="PTHR47691:SF3">
    <property type="entry name" value="HTH-TYPE TRANSCRIPTIONAL REGULATOR RV0890C-RELATED"/>
    <property type="match status" value="1"/>
</dbReference>
<dbReference type="Gene3D" id="3.40.50.300">
    <property type="entry name" value="P-loop containing nucleotide triphosphate hydrolases"/>
    <property type="match status" value="1"/>
</dbReference>
<dbReference type="PROSITE" id="PS50043">
    <property type="entry name" value="HTH_LUXR_2"/>
    <property type="match status" value="1"/>
</dbReference>
<dbReference type="Pfam" id="PF00196">
    <property type="entry name" value="GerE"/>
    <property type="match status" value="1"/>
</dbReference>
<dbReference type="SUPFAM" id="SSF52540">
    <property type="entry name" value="P-loop containing nucleoside triphosphate hydrolases"/>
    <property type="match status" value="1"/>
</dbReference>
<evidence type="ECO:0000313" key="2">
    <source>
        <dbReference type="EMBL" id="TQL95222.1"/>
    </source>
</evidence>
<dbReference type="SUPFAM" id="SSF48452">
    <property type="entry name" value="TPR-like"/>
    <property type="match status" value="1"/>
</dbReference>
<dbReference type="InterPro" id="IPR000792">
    <property type="entry name" value="Tscrpt_reg_LuxR_C"/>
</dbReference>
<dbReference type="Pfam" id="PF13401">
    <property type="entry name" value="AAA_22"/>
    <property type="match status" value="1"/>
</dbReference>